<evidence type="ECO:0000313" key="7">
    <source>
        <dbReference type="EMBL" id="KAK0053227.1"/>
    </source>
</evidence>
<dbReference type="SUPFAM" id="SSF81321">
    <property type="entry name" value="Family A G protein-coupled receptor-like"/>
    <property type="match status" value="1"/>
</dbReference>
<evidence type="ECO:0000256" key="4">
    <source>
        <dbReference type="ARBA" id="ARBA00023136"/>
    </source>
</evidence>
<evidence type="ECO:0000256" key="3">
    <source>
        <dbReference type="ARBA" id="ARBA00022989"/>
    </source>
</evidence>
<evidence type="ECO:0000259" key="6">
    <source>
        <dbReference type="PROSITE" id="PS50262"/>
    </source>
</evidence>
<evidence type="ECO:0000256" key="5">
    <source>
        <dbReference type="SAM" id="Phobius"/>
    </source>
</evidence>
<dbReference type="InterPro" id="IPR017452">
    <property type="entry name" value="GPCR_Rhodpsn_7TM"/>
</dbReference>
<keyword evidence="8" id="KW-1185">Reference proteome</keyword>
<feature type="transmembrane region" description="Helical" evidence="5">
    <location>
        <begin position="149"/>
        <end position="172"/>
    </location>
</feature>
<dbReference type="AlphaFoldDB" id="A0AAD8BFC0"/>
<reference evidence="7" key="2">
    <citation type="submission" date="2023-04" db="EMBL/GenBank/DDBJ databases">
        <authorList>
            <person name="Bu L."/>
            <person name="Lu L."/>
            <person name="Laidemitt M.R."/>
            <person name="Zhang S.M."/>
            <person name="Mutuku M."/>
            <person name="Mkoji G."/>
            <person name="Steinauer M."/>
            <person name="Loker E.S."/>
        </authorList>
    </citation>
    <scope>NUCLEOTIDE SEQUENCE</scope>
    <source>
        <strain evidence="7">KasaAsao</strain>
        <tissue evidence="7">Whole Snail</tissue>
    </source>
</reference>
<dbReference type="EMBL" id="JASAOG010000088">
    <property type="protein sequence ID" value="KAK0053227.1"/>
    <property type="molecule type" value="Genomic_DNA"/>
</dbReference>
<feature type="transmembrane region" description="Helical" evidence="5">
    <location>
        <begin position="201"/>
        <end position="223"/>
    </location>
</feature>
<feature type="transmembrane region" description="Helical" evidence="5">
    <location>
        <begin position="23"/>
        <end position="52"/>
    </location>
</feature>
<keyword evidence="7" id="KW-0675">Receptor</keyword>
<dbReference type="GO" id="GO:0004930">
    <property type="term" value="F:G protein-coupled receptor activity"/>
    <property type="evidence" value="ECO:0007669"/>
    <property type="project" value="InterPro"/>
</dbReference>
<keyword evidence="2 5" id="KW-0812">Transmembrane</keyword>
<dbReference type="Proteomes" id="UP001233172">
    <property type="component" value="Unassembled WGS sequence"/>
</dbReference>
<dbReference type="PANTHER" id="PTHR46641:SF18">
    <property type="entry name" value="G-PROTEIN COUPLED RECEPTORS FAMILY 1 PROFILE DOMAIN-CONTAINING PROTEIN"/>
    <property type="match status" value="1"/>
</dbReference>
<comment type="caution">
    <text evidence="7">The sequence shown here is derived from an EMBL/GenBank/DDBJ whole genome shotgun (WGS) entry which is preliminary data.</text>
</comment>
<dbReference type="GO" id="GO:0016020">
    <property type="term" value="C:membrane"/>
    <property type="evidence" value="ECO:0007669"/>
    <property type="project" value="UniProtKB-SubCell"/>
</dbReference>
<keyword evidence="4 5" id="KW-0472">Membrane</keyword>
<dbReference type="Gene3D" id="1.20.1070.10">
    <property type="entry name" value="Rhodopsin 7-helix transmembrane proteins"/>
    <property type="match status" value="1"/>
</dbReference>
<accession>A0AAD8BFC0</accession>
<sequence length="344" mass="38558">MMNQTSPDGTCFTGDITDGLVEIFFIVNFFALNAIIGSVGLVVNVIKVIVFFKLGLNDSTNISFFVLSLADAGIGLLMVGFSVVFNPLFQQTISNIDVEFAISYYCVSWPYSVFSRVAALMTAVITVERFLCITFPLKVKEIMNPTMTAITSITLTFLVLATVIPAFVATHLGPVFNEKLNKTILGLVQTEFRVQLEAFSYFFLAFFQIMSIVVITVFTVALTHRFLQITSWRNQVSNRSGELSGKDKRLVKMVILLSISFLLFSIPALVFIFLAEFQEGFTITGACKHFYFIFSSFIFPTDAMNSIVSFFLLLHMSSKFQHVVNGMLQVVMRGKRKTNDKTEE</sequence>
<comment type="subcellular location">
    <subcellularLocation>
        <location evidence="1">Membrane</location>
    </subcellularLocation>
</comment>
<dbReference type="InterPro" id="IPR000276">
    <property type="entry name" value="GPCR_Rhodpsn"/>
</dbReference>
<organism evidence="7 8">
    <name type="scientific">Biomphalaria pfeifferi</name>
    <name type="common">Bloodfluke planorb</name>
    <name type="synonym">Freshwater snail</name>
    <dbReference type="NCBI Taxonomy" id="112525"/>
    <lineage>
        <taxon>Eukaryota</taxon>
        <taxon>Metazoa</taxon>
        <taxon>Spiralia</taxon>
        <taxon>Lophotrochozoa</taxon>
        <taxon>Mollusca</taxon>
        <taxon>Gastropoda</taxon>
        <taxon>Heterobranchia</taxon>
        <taxon>Euthyneura</taxon>
        <taxon>Panpulmonata</taxon>
        <taxon>Hygrophila</taxon>
        <taxon>Lymnaeoidea</taxon>
        <taxon>Planorbidae</taxon>
        <taxon>Biomphalaria</taxon>
    </lineage>
</organism>
<evidence type="ECO:0000256" key="1">
    <source>
        <dbReference type="ARBA" id="ARBA00004370"/>
    </source>
</evidence>
<evidence type="ECO:0000256" key="2">
    <source>
        <dbReference type="ARBA" id="ARBA00022692"/>
    </source>
</evidence>
<name>A0AAD8BFC0_BIOPF</name>
<feature type="transmembrane region" description="Helical" evidence="5">
    <location>
        <begin position="290"/>
        <end position="314"/>
    </location>
</feature>
<dbReference type="InterPro" id="IPR052954">
    <property type="entry name" value="GPCR-Ligand_Int"/>
</dbReference>
<feature type="transmembrane region" description="Helical" evidence="5">
    <location>
        <begin position="64"/>
        <end position="85"/>
    </location>
</feature>
<dbReference type="PANTHER" id="PTHR46641">
    <property type="entry name" value="FMRFAMIDE RECEPTOR-RELATED"/>
    <property type="match status" value="1"/>
</dbReference>
<proteinExistence type="predicted"/>
<feature type="domain" description="G-protein coupled receptors family 1 profile" evidence="6">
    <location>
        <begin position="43"/>
        <end position="309"/>
    </location>
</feature>
<dbReference type="Pfam" id="PF00001">
    <property type="entry name" value="7tm_1"/>
    <property type="match status" value="1"/>
</dbReference>
<reference evidence="7" key="1">
    <citation type="journal article" date="2023" name="PLoS Negl. Trop. Dis.">
        <title>A genome sequence for Biomphalaria pfeifferi, the major vector snail for the human-infecting parasite Schistosoma mansoni.</title>
        <authorList>
            <person name="Bu L."/>
            <person name="Lu L."/>
            <person name="Laidemitt M.R."/>
            <person name="Zhang S.M."/>
            <person name="Mutuku M."/>
            <person name="Mkoji G."/>
            <person name="Steinauer M."/>
            <person name="Loker E.S."/>
        </authorList>
    </citation>
    <scope>NUCLEOTIDE SEQUENCE</scope>
    <source>
        <strain evidence="7">KasaAsao</strain>
    </source>
</reference>
<dbReference type="PROSITE" id="PS50262">
    <property type="entry name" value="G_PROTEIN_RECEP_F1_2"/>
    <property type="match status" value="1"/>
</dbReference>
<gene>
    <name evidence="7" type="ORF">Bpfe_017383</name>
</gene>
<feature type="transmembrane region" description="Helical" evidence="5">
    <location>
        <begin position="254"/>
        <end position="275"/>
    </location>
</feature>
<evidence type="ECO:0000313" key="8">
    <source>
        <dbReference type="Proteomes" id="UP001233172"/>
    </source>
</evidence>
<protein>
    <submittedName>
        <fullName evidence="7">Serpentine receptor class gamma-16</fullName>
    </submittedName>
</protein>
<keyword evidence="3 5" id="KW-1133">Transmembrane helix</keyword>